<dbReference type="Proteomes" id="UP000274822">
    <property type="component" value="Unassembled WGS sequence"/>
</dbReference>
<gene>
    <name evidence="2" type="ORF">BC938DRAFT_475821</name>
</gene>
<dbReference type="EMBL" id="RBNJ01021876">
    <property type="protein sequence ID" value="RUS19072.1"/>
    <property type="molecule type" value="Genomic_DNA"/>
</dbReference>
<feature type="compositionally biased region" description="Low complexity" evidence="1">
    <location>
        <begin position="166"/>
        <end position="176"/>
    </location>
</feature>
<protein>
    <submittedName>
        <fullName evidence="2">Uncharacterized protein</fullName>
    </submittedName>
</protein>
<feature type="compositionally biased region" description="Basic and acidic residues" evidence="1">
    <location>
        <begin position="396"/>
        <end position="439"/>
    </location>
</feature>
<evidence type="ECO:0000313" key="3">
    <source>
        <dbReference type="Proteomes" id="UP000274822"/>
    </source>
</evidence>
<evidence type="ECO:0000256" key="1">
    <source>
        <dbReference type="SAM" id="MobiDB-lite"/>
    </source>
</evidence>
<sequence length="469" mass="50071">MPNPSLAGATSSTPEKLEEDAREVVVTSPKAGPKNGVRSLVMAFEEGASSKKGTAPGAEERKPIVSAATRRVELRTPTSVSELVSTLKKVEDGGHKLTGGETVTSPTDFGPSSTLSSDVVSKRSTKIFVKPGIPGGFPSQGAYSPPPTSPSFSDDGDDQSSRRYRPSYASAATTSSYYSSAYETASMHSLADSLDSLDTAPTSPVLDGDFHDVLNPRAFRARERESSDAPEIYVVGADPSQGDDDGVTSESDDDDEDDDDVFVDATGASQDDIERERVVEKLTKRLSGGHYGSAGGLILSTASEVIMNRNGTAGLEDLRALAERAMTFVDRGPGEGGARGSGASIITVRGVVGSGMRESSASIKTVRGAAVHGSEGGKLGVEDEEGGFSDSTVIADEERERERVKERERIKGRERERERKEKEREAKAEKRKTVDEDIEEQARDAARKCWMEEPAFVEKEKMAEFLGTG</sequence>
<proteinExistence type="predicted"/>
<reference evidence="2 3" key="1">
    <citation type="journal article" date="2018" name="New Phytol.">
        <title>Phylogenomics of Endogonaceae and evolution of mycorrhizas within Mucoromycota.</title>
        <authorList>
            <person name="Chang Y."/>
            <person name="Desiro A."/>
            <person name="Na H."/>
            <person name="Sandor L."/>
            <person name="Lipzen A."/>
            <person name="Clum A."/>
            <person name="Barry K."/>
            <person name="Grigoriev I.V."/>
            <person name="Martin F.M."/>
            <person name="Stajich J.E."/>
            <person name="Smith M.E."/>
            <person name="Bonito G."/>
            <person name="Spatafora J.W."/>
        </authorList>
    </citation>
    <scope>NUCLEOTIDE SEQUENCE [LARGE SCALE GENOMIC DNA]</scope>
    <source>
        <strain evidence="2 3">AD002</strain>
    </source>
</reference>
<evidence type="ECO:0000313" key="2">
    <source>
        <dbReference type="EMBL" id="RUS19072.1"/>
    </source>
</evidence>
<feature type="region of interest" description="Disordered" evidence="1">
    <location>
        <begin position="88"/>
        <end position="176"/>
    </location>
</feature>
<comment type="caution">
    <text evidence="2">The sequence shown here is derived from an EMBL/GenBank/DDBJ whole genome shotgun (WGS) entry which is preliminary data.</text>
</comment>
<feature type="compositionally biased region" description="Polar residues" evidence="1">
    <location>
        <begin position="101"/>
        <end position="119"/>
    </location>
</feature>
<keyword evidence="3" id="KW-1185">Reference proteome</keyword>
<feature type="region of interest" description="Disordered" evidence="1">
    <location>
        <begin position="220"/>
        <end position="273"/>
    </location>
</feature>
<feature type="region of interest" description="Disordered" evidence="1">
    <location>
        <begin position="1"/>
        <end position="70"/>
    </location>
</feature>
<organism evidence="2 3">
    <name type="scientific">Jimgerdemannia flammicorona</name>
    <dbReference type="NCBI Taxonomy" id="994334"/>
    <lineage>
        <taxon>Eukaryota</taxon>
        <taxon>Fungi</taxon>
        <taxon>Fungi incertae sedis</taxon>
        <taxon>Mucoromycota</taxon>
        <taxon>Mucoromycotina</taxon>
        <taxon>Endogonomycetes</taxon>
        <taxon>Endogonales</taxon>
        <taxon>Endogonaceae</taxon>
        <taxon>Jimgerdemannia</taxon>
    </lineage>
</organism>
<feature type="compositionally biased region" description="Acidic residues" evidence="1">
    <location>
        <begin position="241"/>
        <end position="262"/>
    </location>
</feature>
<accession>A0A433PNN4</accession>
<name>A0A433PNN4_9FUNG</name>
<feature type="region of interest" description="Disordered" evidence="1">
    <location>
        <begin position="372"/>
        <end position="439"/>
    </location>
</feature>
<dbReference type="AlphaFoldDB" id="A0A433PNN4"/>